<feature type="coiled-coil region" evidence="1">
    <location>
        <begin position="575"/>
        <end position="602"/>
    </location>
</feature>
<evidence type="ECO:0000256" key="1">
    <source>
        <dbReference type="SAM" id="Coils"/>
    </source>
</evidence>
<accession>A0ABP0N6E1</accession>
<evidence type="ECO:0000313" key="3">
    <source>
        <dbReference type="EMBL" id="CAK9059204.1"/>
    </source>
</evidence>
<dbReference type="Proteomes" id="UP001642484">
    <property type="component" value="Unassembled WGS sequence"/>
</dbReference>
<organism evidence="3 4">
    <name type="scientific">Durusdinium trenchii</name>
    <dbReference type="NCBI Taxonomy" id="1381693"/>
    <lineage>
        <taxon>Eukaryota</taxon>
        <taxon>Sar</taxon>
        <taxon>Alveolata</taxon>
        <taxon>Dinophyceae</taxon>
        <taxon>Suessiales</taxon>
        <taxon>Symbiodiniaceae</taxon>
        <taxon>Durusdinium</taxon>
    </lineage>
</organism>
<sequence>MEPLSTPNLRPNLGLGGSASASALRVRSEEPFSTPVKTYEPRSRELQPLPLPTYGSPPNGKDTSWLRTLEQQLVDRLRKDAYLLSTLKRSMRKDMEEQVQLARRDLEVFFARELRAMRDSTTVEVQAIASEIKTLRRGGGSDNLAEAVAKLCVELDHVTKESVPQTVFQTSLGELRRDMEEQLRKRLSELPEDRRFDREDFRELRDEIKELKTRVERLEEQDSDLARRRFSEECAQKIGSLKEELEQHRQSGRQSERHLRQEWKSGLGSLNEKVEALRLDLGAAKEKLSVRPREFRDDQKLQNAMQEITELGNDLYELKRQVKQQSVDLLKRRDTQDDLVENAGLRVTGLEEQVRSMKLQVAQLLHLREKVSKLSNWQQGEASSSVEERMAQLEGRLQAQSRKSSPSRSPRQEESLWAKQVAVISAQQERNCEQLAIFEEKLTNLWTLTPRICQLEDQQKDFWRLQEQLQSLSSNLDRLNAMPLPAPTPAASSFQLELAEQRQANCERRVDQLKAELTQYSTSLVDARDEMRKMISQQNDHFSKLTGENYSGFLDRFAGLERLLHEKAPESQKLKTLWEENTATMERRLNLLERQLKEGQARSLDTSRWEHLVEGLRR</sequence>
<dbReference type="EMBL" id="CAXAMN010021398">
    <property type="protein sequence ID" value="CAK9059204.1"/>
    <property type="molecule type" value="Genomic_DNA"/>
</dbReference>
<name>A0ABP0N6E1_9DINO</name>
<feature type="non-terminal residue" evidence="3">
    <location>
        <position position="618"/>
    </location>
</feature>
<comment type="caution">
    <text evidence="3">The sequence shown here is derived from an EMBL/GenBank/DDBJ whole genome shotgun (WGS) entry which is preliminary data.</text>
</comment>
<feature type="region of interest" description="Disordered" evidence="2">
    <location>
        <begin position="1"/>
        <end position="63"/>
    </location>
</feature>
<gene>
    <name evidence="3" type="ORF">CCMP2556_LOCUS29174</name>
</gene>
<evidence type="ECO:0000256" key="2">
    <source>
        <dbReference type="SAM" id="MobiDB-lite"/>
    </source>
</evidence>
<evidence type="ECO:0000313" key="4">
    <source>
        <dbReference type="Proteomes" id="UP001642484"/>
    </source>
</evidence>
<feature type="coiled-coil region" evidence="1">
    <location>
        <begin position="455"/>
        <end position="530"/>
    </location>
</feature>
<keyword evidence="1" id="KW-0175">Coiled coil</keyword>
<feature type="coiled-coil region" evidence="1">
    <location>
        <begin position="194"/>
        <end position="321"/>
    </location>
</feature>
<proteinExistence type="predicted"/>
<feature type="compositionally biased region" description="Low complexity" evidence="2">
    <location>
        <begin position="400"/>
        <end position="409"/>
    </location>
</feature>
<reference evidence="3 4" key="1">
    <citation type="submission" date="2024-02" db="EMBL/GenBank/DDBJ databases">
        <authorList>
            <person name="Chen Y."/>
            <person name="Shah S."/>
            <person name="Dougan E. K."/>
            <person name="Thang M."/>
            <person name="Chan C."/>
        </authorList>
    </citation>
    <scope>NUCLEOTIDE SEQUENCE [LARGE SCALE GENOMIC DNA]</scope>
</reference>
<protein>
    <submittedName>
        <fullName evidence="3">Uncharacterized protein</fullName>
    </submittedName>
</protein>
<keyword evidence="4" id="KW-1185">Reference proteome</keyword>
<feature type="region of interest" description="Disordered" evidence="2">
    <location>
        <begin position="378"/>
        <end position="414"/>
    </location>
</feature>